<dbReference type="InterPro" id="IPR000305">
    <property type="entry name" value="GIY-YIG_endonuc"/>
</dbReference>
<reference evidence="3 4" key="1">
    <citation type="journal article" date="2016" name="Nat. Commun.">
        <title>Thousands of microbial genomes shed light on interconnected biogeochemical processes in an aquifer system.</title>
        <authorList>
            <person name="Anantharaman K."/>
            <person name="Brown C.T."/>
            <person name="Hug L.A."/>
            <person name="Sharon I."/>
            <person name="Castelle C.J."/>
            <person name="Probst A.J."/>
            <person name="Thomas B.C."/>
            <person name="Singh A."/>
            <person name="Wilkins M.J."/>
            <person name="Karaoz U."/>
            <person name="Brodie E.L."/>
            <person name="Williams K.H."/>
            <person name="Hubbard S.S."/>
            <person name="Banfield J.F."/>
        </authorList>
    </citation>
    <scope>NUCLEOTIDE SEQUENCE [LARGE SCALE GENOMIC DNA]</scope>
</reference>
<dbReference type="InterPro" id="IPR035901">
    <property type="entry name" value="GIY-YIG_endonuc_sf"/>
</dbReference>
<dbReference type="SMART" id="SM00465">
    <property type="entry name" value="GIYc"/>
    <property type="match status" value="1"/>
</dbReference>
<name>A0A1F6BDU4_9BACT</name>
<evidence type="ECO:0000313" key="4">
    <source>
        <dbReference type="Proteomes" id="UP000176186"/>
    </source>
</evidence>
<dbReference type="PANTHER" id="PTHR34477:SF1">
    <property type="entry name" value="UPF0213 PROTEIN YHBQ"/>
    <property type="match status" value="1"/>
</dbReference>
<evidence type="ECO:0000259" key="2">
    <source>
        <dbReference type="PROSITE" id="PS50164"/>
    </source>
</evidence>
<proteinExistence type="inferred from homology"/>
<feature type="domain" description="GIY-YIG" evidence="2">
    <location>
        <begin position="1"/>
        <end position="76"/>
    </location>
</feature>
<dbReference type="EMBL" id="MFKE01000018">
    <property type="protein sequence ID" value="OGG35131.1"/>
    <property type="molecule type" value="Genomic_DNA"/>
</dbReference>
<dbReference type="InterPro" id="IPR050190">
    <property type="entry name" value="UPF0213_domain"/>
</dbReference>
<evidence type="ECO:0000256" key="1">
    <source>
        <dbReference type="ARBA" id="ARBA00007435"/>
    </source>
</evidence>
<comment type="caution">
    <text evidence="3">The sequence shown here is derived from an EMBL/GenBank/DDBJ whole genome shotgun (WGS) entry which is preliminary data.</text>
</comment>
<dbReference type="PROSITE" id="PS50164">
    <property type="entry name" value="GIY_YIG"/>
    <property type="match status" value="1"/>
</dbReference>
<dbReference type="CDD" id="cd10449">
    <property type="entry name" value="GIY-YIG_SLX1_like"/>
    <property type="match status" value="1"/>
</dbReference>
<dbReference type="Pfam" id="PF01541">
    <property type="entry name" value="GIY-YIG"/>
    <property type="match status" value="1"/>
</dbReference>
<dbReference type="Proteomes" id="UP000176186">
    <property type="component" value="Unassembled WGS sequence"/>
</dbReference>
<dbReference type="PANTHER" id="PTHR34477">
    <property type="entry name" value="UPF0213 PROTEIN YHBQ"/>
    <property type="match status" value="1"/>
</dbReference>
<accession>A0A1F6BDU4</accession>
<protein>
    <recommendedName>
        <fullName evidence="2">GIY-YIG domain-containing protein</fullName>
    </recommendedName>
</protein>
<dbReference type="AlphaFoldDB" id="A0A1F6BDU4"/>
<gene>
    <name evidence="3" type="ORF">A2363_01370</name>
</gene>
<comment type="similarity">
    <text evidence="1">Belongs to the UPF0213 family.</text>
</comment>
<organism evidence="3 4">
    <name type="scientific">Candidatus Gottesmanbacteria bacterium RIFOXYB1_FULL_47_11</name>
    <dbReference type="NCBI Taxonomy" id="1798401"/>
    <lineage>
        <taxon>Bacteria</taxon>
        <taxon>Candidatus Gottesmaniibacteriota</taxon>
    </lineage>
</organism>
<dbReference type="SUPFAM" id="SSF82771">
    <property type="entry name" value="GIY-YIG endonuclease"/>
    <property type="match status" value="1"/>
</dbReference>
<sequence length="87" mass="10410">MFYVYALISLKNKRLYIGYTNDLRRRVKEHNTNGSIYTSKNKPYKLIYYEAFIEKLDATKQEKFYKSGYGREVLNGKIENSLRNLRA</sequence>
<dbReference type="Gene3D" id="3.40.1440.10">
    <property type="entry name" value="GIY-YIG endonuclease"/>
    <property type="match status" value="1"/>
</dbReference>
<evidence type="ECO:0000313" key="3">
    <source>
        <dbReference type="EMBL" id="OGG35131.1"/>
    </source>
</evidence>